<evidence type="ECO:0000256" key="1">
    <source>
        <dbReference type="ARBA" id="ARBA00004141"/>
    </source>
</evidence>
<evidence type="ECO:0000256" key="6">
    <source>
        <dbReference type="SAM" id="Phobius"/>
    </source>
</evidence>
<feature type="transmembrane region" description="Helical" evidence="6">
    <location>
        <begin position="68"/>
        <end position="88"/>
    </location>
</feature>
<dbReference type="EMBL" id="JBHRSL010000004">
    <property type="protein sequence ID" value="MFC3051600.1"/>
    <property type="molecule type" value="Genomic_DNA"/>
</dbReference>
<feature type="transmembrane region" description="Helical" evidence="6">
    <location>
        <begin position="94"/>
        <end position="116"/>
    </location>
</feature>
<feature type="transmembrane region" description="Helical" evidence="6">
    <location>
        <begin position="179"/>
        <end position="197"/>
    </location>
</feature>
<comment type="caution">
    <text evidence="8">The sequence shown here is derived from an EMBL/GenBank/DDBJ whole genome shotgun (WGS) entry which is preliminary data.</text>
</comment>
<keyword evidence="3 6" id="KW-0812">Transmembrane</keyword>
<evidence type="ECO:0000256" key="5">
    <source>
        <dbReference type="ARBA" id="ARBA00023136"/>
    </source>
</evidence>
<dbReference type="Proteomes" id="UP001595444">
    <property type="component" value="Unassembled WGS sequence"/>
</dbReference>
<reference evidence="9" key="1">
    <citation type="journal article" date="2019" name="Int. J. Syst. Evol. Microbiol.">
        <title>The Global Catalogue of Microorganisms (GCM) 10K type strain sequencing project: providing services to taxonomists for standard genome sequencing and annotation.</title>
        <authorList>
            <consortium name="The Broad Institute Genomics Platform"/>
            <consortium name="The Broad Institute Genome Sequencing Center for Infectious Disease"/>
            <person name="Wu L."/>
            <person name="Ma J."/>
        </authorList>
    </citation>
    <scope>NUCLEOTIDE SEQUENCE [LARGE SCALE GENOMIC DNA]</scope>
    <source>
        <strain evidence="9">KCTC 62164</strain>
    </source>
</reference>
<sequence length="299" mass="32264">MAASQIQRGMFYMAIYTVLQSLVWGIVRYVGDDLSTATLFFFRNLIGFCTIIPLFMKQGPALFKTDKLRFHLLRAAFAFIGGFSVFFAVAHAPLASVVAMTYAAPVFAGVFAMVVFKEGVTLRRIVALGIGFIGVLIVLKPSFEMEVAGMIAAIIATITTAGAFLVVKKLSGTERSETVVAYPFVLILPFSALYAVTDWTSPTGIEWLLVLFIGLGTAISQFYMVKAFAAADASAVLPIDFLRLVVAAILGIALFGDVFDVQVVLGAAVILSVTVYTARREKRAERLKAELLAAKTAAE</sequence>
<evidence type="ECO:0000256" key="3">
    <source>
        <dbReference type="ARBA" id="ARBA00022692"/>
    </source>
</evidence>
<evidence type="ECO:0000256" key="4">
    <source>
        <dbReference type="ARBA" id="ARBA00022989"/>
    </source>
</evidence>
<evidence type="ECO:0000256" key="2">
    <source>
        <dbReference type="ARBA" id="ARBA00009853"/>
    </source>
</evidence>
<keyword evidence="5 6" id="KW-0472">Membrane</keyword>
<feature type="transmembrane region" description="Helical" evidence="6">
    <location>
        <begin position="235"/>
        <end position="255"/>
    </location>
</feature>
<feature type="transmembrane region" description="Helical" evidence="6">
    <location>
        <begin position="12"/>
        <end position="31"/>
    </location>
</feature>
<dbReference type="Pfam" id="PF00892">
    <property type="entry name" value="EamA"/>
    <property type="match status" value="2"/>
</dbReference>
<feature type="transmembrane region" description="Helical" evidence="6">
    <location>
        <begin position="125"/>
        <end position="143"/>
    </location>
</feature>
<dbReference type="SUPFAM" id="SSF103481">
    <property type="entry name" value="Multidrug resistance efflux transporter EmrE"/>
    <property type="match status" value="2"/>
</dbReference>
<keyword evidence="4 6" id="KW-1133">Transmembrane helix</keyword>
<comment type="similarity">
    <text evidence="2">Belongs to the drug/metabolite transporter (DMT) superfamily. 10 TMS drug/metabolite exporter (DME) (TC 2.A.7.3) family.</text>
</comment>
<feature type="transmembrane region" description="Helical" evidence="6">
    <location>
        <begin position="261"/>
        <end position="278"/>
    </location>
</feature>
<proteinExistence type="inferred from homology"/>
<evidence type="ECO:0000313" key="8">
    <source>
        <dbReference type="EMBL" id="MFC3051600.1"/>
    </source>
</evidence>
<dbReference type="InterPro" id="IPR037185">
    <property type="entry name" value="EmrE-like"/>
</dbReference>
<evidence type="ECO:0000259" key="7">
    <source>
        <dbReference type="Pfam" id="PF00892"/>
    </source>
</evidence>
<keyword evidence="9" id="KW-1185">Reference proteome</keyword>
<comment type="subcellular location">
    <subcellularLocation>
        <location evidence="1">Membrane</location>
        <topology evidence="1">Multi-pass membrane protein</topology>
    </subcellularLocation>
</comment>
<dbReference type="InterPro" id="IPR000620">
    <property type="entry name" value="EamA_dom"/>
</dbReference>
<dbReference type="PANTHER" id="PTHR22911:SF6">
    <property type="entry name" value="SOLUTE CARRIER FAMILY 35 MEMBER G1"/>
    <property type="match status" value="1"/>
</dbReference>
<accession>A0ABV7D4G8</accession>
<dbReference type="PANTHER" id="PTHR22911">
    <property type="entry name" value="ACYL-MALONYL CONDENSING ENZYME-RELATED"/>
    <property type="match status" value="1"/>
</dbReference>
<dbReference type="RefSeq" id="WP_194215077.1">
    <property type="nucleotide sequence ID" value="NZ_CP061205.1"/>
</dbReference>
<name>A0ABV7D4G8_9PROT</name>
<feature type="domain" description="EamA" evidence="7">
    <location>
        <begin position="8"/>
        <end position="139"/>
    </location>
</feature>
<feature type="transmembrane region" description="Helical" evidence="6">
    <location>
        <begin position="203"/>
        <end position="223"/>
    </location>
</feature>
<feature type="transmembrane region" description="Helical" evidence="6">
    <location>
        <begin position="37"/>
        <end position="56"/>
    </location>
</feature>
<evidence type="ECO:0000313" key="9">
    <source>
        <dbReference type="Proteomes" id="UP001595444"/>
    </source>
</evidence>
<feature type="transmembrane region" description="Helical" evidence="6">
    <location>
        <begin position="149"/>
        <end position="167"/>
    </location>
</feature>
<feature type="domain" description="EamA" evidence="7">
    <location>
        <begin position="148"/>
        <end position="272"/>
    </location>
</feature>
<gene>
    <name evidence="8" type="ORF">ACFOKA_06780</name>
</gene>
<organism evidence="8 9">
    <name type="scientific">Kordiimonas pumila</name>
    <dbReference type="NCBI Taxonomy" id="2161677"/>
    <lineage>
        <taxon>Bacteria</taxon>
        <taxon>Pseudomonadati</taxon>
        <taxon>Pseudomonadota</taxon>
        <taxon>Alphaproteobacteria</taxon>
        <taxon>Kordiimonadales</taxon>
        <taxon>Kordiimonadaceae</taxon>
        <taxon>Kordiimonas</taxon>
    </lineage>
</organism>
<protein>
    <submittedName>
        <fullName evidence="8">DMT family transporter</fullName>
    </submittedName>
</protein>